<evidence type="ECO:0000256" key="7">
    <source>
        <dbReference type="SAM" id="Phobius"/>
    </source>
</evidence>
<evidence type="ECO:0000313" key="11">
    <source>
        <dbReference type="Proteomes" id="UP000749559"/>
    </source>
</evidence>
<keyword evidence="3" id="KW-0677">Repeat</keyword>
<accession>A0A8S4P846</accession>
<dbReference type="InterPro" id="IPR000742">
    <property type="entry name" value="EGF"/>
</dbReference>
<dbReference type="AlphaFoldDB" id="A0A8S4P846"/>
<dbReference type="PROSITE" id="PS01186">
    <property type="entry name" value="EGF_2"/>
    <property type="match status" value="1"/>
</dbReference>
<evidence type="ECO:0000256" key="4">
    <source>
        <dbReference type="ARBA" id="ARBA00023157"/>
    </source>
</evidence>
<feature type="signal peptide" evidence="8">
    <location>
        <begin position="1"/>
        <end position="21"/>
    </location>
</feature>
<comment type="caution">
    <text evidence="6">Lacks conserved residue(s) required for the propagation of feature annotation.</text>
</comment>
<name>A0A8S4P846_OWEFU</name>
<evidence type="ECO:0000256" key="8">
    <source>
        <dbReference type="SAM" id="SignalP"/>
    </source>
</evidence>
<evidence type="ECO:0000256" key="2">
    <source>
        <dbReference type="ARBA" id="ARBA00022729"/>
    </source>
</evidence>
<keyword evidence="1 6" id="KW-0245">EGF-like domain</keyword>
<protein>
    <recommendedName>
        <fullName evidence="9">EGF-like domain-containing protein</fullName>
    </recommendedName>
</protein>
<dbReference type="CDD" id="cd00054">
    <property type="entry name" value="EGF_CA"/>
    <property type="match status" value="1"/>
</dbReference>
<dbReference type="PROSITE" id="PS00022">
    <property type="entry name" value="EGF_1"/>
    <property type="match status" value="1"/>
</dbReference>
<keyword evidence="7" id="KW-0812">Transmembrane</keyword>
<dbReference type="FunFam" id="2.10.25.10:FF:000012">
    <property type="entry name" value="Delta-like protein"/>
    <property type="match status" value="1"/>
</dbReference>
<feature type="disulfide bond" evidence="6">
    <location>
        <begin position="49"/>
        <end position="58"/>
    </location>
</feature>
<reference evidence="10" key="1">
    <citation type="submission" date="2022-03" db="EMBL/GenBank/DDBJ databases">
        <authorList>
            <person name="Martin C."/>
        </authorList>
    </citation>
    <scope>NUCLEOTIDE SEQUENCE</scope>
</reference>
<dbReference type="Proteomes" id="UP000749559">
    <property type="component" value="Unassembled WGS sequence"/>
</dbReference>
<dbReference type="PROSITE" id="PS50026">
    <property type="entry name" value="EGF_3"/>
    <property type="match status" value="1"/>
</dbReference>
<evidence type="ECO:0000256" key="5">
    <source>
        <dbReference type="ARBA" id="ARBA00023180"/>
    </source>
</evidence>
<evidence type="ECO:0000256" key="3">
    <source>
        <dbReference type="ARBA" id="ARBA00022737"/>
    </source>
</evidence>
<feature type="domain" description="EGF-like" evidence="9">
    <location>
        <begin position="23"/>
        <end position="59"/>
    </location>
</feature>
<dbReference type="Pfam" id="PF00008">
    <property type="entry name" value="EGF"/>
    <property type="match status" value="1"/>
</dbReference>
<keyword evidence="5" id="KW-0325">Glycoprotein</keyword>
<keyword evidence="11" id="KW-1185">Reference proteome</keyword>
<dbReference type="SUPFAM" id="SSF57196">
    <property type="entry name" value="EGF/Laminin"/>
    <property type="match status" value="1"/>
</dbReference>
<gene>
    <name evidence="10" type="ORF">OFUS_LOCUS14620</name>
</gene>
<dbReference type="SMART" id="SM00181">
    <property type="entry name" value="EGF"/>
    <property type="match status" value="1"/>
</dbReference>
<keyword evidence="7" id="KW-0472">Membrane</keyword>
<comment type="caution">
    <text evidence="10">The sequence shown here is derived from an EMBL/GenBank/DDBJ whole genome shotgun (WGS) entry which is preliminary data.</text>
</comment>
<feature type="transmembrane region" description="Helical" evidence="7">
    <location>
        <begin position="67"/>
        <end position="92"/>
    </location>
</feature>
<evidence type="ECO:0000259" key="9">
    <source>
        <dbReference type="PROSITE" id="PS50026"/>
    </source>
</evidence>
<dbReference type="EMBL" id="CAIIXF020000007">
    <property type="protein sequence ID" value="CAH1789219.1"/>
    <property type="molecule type" value="Genomic_DNA"/>
</dbReference>
<organism evidence="10 11">
    <name type="scientific">Owenia fusiformis</name>
    <name type="common">Polychaete worm</name>
    <dbReference type="NCBI Taxonomy" id="6347"/>
    <lineage>
        <taxon>Eukaryota</taxon>
        <taxon>Metazoa</taxon>
        <taxon>Spiralia</taxon>
        <taxon>Lophotrochozoa</taxon>
        <taxon>Annelida</taxon>
        <taxon>Polychaeta</taxon>
        <taxon>Sedentaria</taxon>
        <taxon>Canalipalpata</taxon>
        <taxon>Sabellida</taxon>
        <taxon>Oweniida</taxon>
        <taxon>Oweniidae</taxon>
        <taxon>Owenia</taxon>
    </lineage>
</organism>
<keyword evidence="4 6" id="KW-1015">Disulfide bond</keyword>
<evidence type="ECO:0000313" key="10">
    <source>
        <dbReference type="EMBL" id="CAH1789219.1"/>
    </source>
</evidence>
<keyword evidence="7" id="KW-1133">Transmembrane helix</keyword>
<proteinExistence type="predicted"/>
<feature type="chain" id="PRO_5035748518" description="EGF-like domain-containing protein" evidence="8">
    <location>
        <begin position="22"/>
        <end position="235"/>
    </location>
</feature>
<dbReference type="Gene3D" id="2.10.25.10">
    <property type="entry name" value="Laminin"/>
    <property type="match status" value="1"/>
</dbReference>
<sequence length="235" mass="26963">MMAYCVYFYLLFLVCLPLATAQSSGPCSSNPCFNGGTCAGNNTKFVCRCSLGYTGTYCERDELMNKLLGGIGIASLCVLWILFLMLLCYIIWMCRTVSRLFSDLDGDRRMMILERKEKDIRSVHFRPYEEEPYCPPLPAVVPTKILSDKQTETEMPSTSTIVVSNKEPIEIFTNDELVDEIRKRREEENVKNALENKAYVTDEELMARIGGVPVFDKPNWKIDRPSYIEQRPYKI</sequence>
<evidence type="ECO:0000256" key="6">
    <source>
        <dbReference type="PROSITE-ProRule" id="PRU00076"/>
    </source>
</evidence>
<evidence type="ECO:0000256" key="1">
    <source>
        <dbReference type="ARBA" id="ARBA00022536"/>
    </source>
</evidence>
<keyword evidence="2 8" id="KW-0732">Signal</keyword>